<dbReference type="GO" id="GO:0016020">
    <property type="term" value="C:membrane"/>
    <property type="evidence" value="ECO:0007669"/>
    <property type="project" value="UniProtKB-SubCell"/>
</dbReference>
<dbReference type="GO" id="GO:0015020">
    <property type="term" value="F:glucuronosyltransferase activity"/>
    <property type="evidence" value="ECO:0007669"/>
    <property type="project" value="UniProtKB-EC"/>
</dbReference>
<evidence type="ECO:0000256" key="5">
    <source>
        <dbReference type="RuleBase" id="RU362059"/>
    </source>
</evidence>
<dbReference type="InterPro" id="IPR035595">
    <property type="entry name" value="UDP_glycos_trans_CS"/>
</dbReference>
<dbReference type="PROSITE" id="PS00375">
    <property type="entry name" value="UDPGT"/>
    <property type="match status" value="1"/>
</dbReference>
<dbReference type="CDD" id="cd03784">
    <property type="entry name" value="GT1_Gtf-like"/>
    <property type="match status" value="1"/>
</dbReference>
<dbReference type="EMBL" id="JAWQEG010000464">
    <property type="protein sequence ID" value="KAK3889734.1"/>
    <property type="molecule type" value="Genomic_DNA"/>
</dbReference>
<evidence type="ECO:0000256" key="2">
    <source>
        <dbReference type="ARBA" id="ARBA00022676"/>
    </source>
</evidence>
<dbReference type="FunFam" id="3.40.50.2000:FF:000021">
    <property type="entry name" value="UDP-glucuronosyltransferase"/>
    <property type="match status" value="1"/>
</dbReference>
<organism evidence="6 7">
    <name type="scientific">Petrolisthes cinctipes</name>
    <name type="common">Flat porcelain crab</name>
    <dbReference type="NCBI Taxonomy" id="88211"/>
    <lineage>
        <taxon>Eukaryota</taxon>
        <taxon>Metazoa</taxon>
        <taxon>Ecdysozoa</taxon>
        <taxon>Arthropoda</taxon>
        <taxon>Crustacea</taxon>
        <taxon>Multicrustacea</taxon>
        <taxon>Malacostraca</taxon>
        <taxon>Eumalacostraca</taxon>
        <taxon>Eucarida</taxon>
        <taxon>Decapoda</taxon>
        <taxon>Pleocyemata</taxon>
        <taxon>Anomura</taxon>
        <taxon>Galatheoidea</taxon>
        <taxon>Porcellanidae</taxon>
        <taxon>Petrolisthes</taxon>
    </lineage>
</organism>
<evidence type="ECO:0000313" key="7">
    <source>
        <dbReference type="Proteomes" id="UP001286313"/>
    </source>
</evidence>
<dbReference type="SUPFAM" id="SSF53756">
    <property type="entry name" value="UDP-Glycosyltransferase/glycogen phosphorylase"/>
    <property type="match status" value="1"/>
</dbReference>
<accession>A0AAE1KYI0</accession>
<protein>
    <recommendedName>
        <fullName evidence="5">UDP-glucuronosyltransferase</fullName>
        <ecNumber evidence="5">2.4.1.17</ecNumber>
    </recommendedName>
</protein>
<comment type="caution">
    <text evidence="6">The sequence shown here is derived from an EMBL/GenBank/DDBJ whole genome shotgun (WGS) entry which is preliminary data.</text>
</comment>
<proteinExistence type="inferred from homology"/>
<evidence type="ECO:0000256" key="4">
    <source>
        <dbReference type="RuleBase" id="RU003718"/>
    </source>
</evidence>
<keyword evidence="7" id="KW-1185">Reference proteome</keyword>
<keyword evidence="2 4" id="KW-0328">Glycosyltransferase</keyword>
<comment type="subcellular location">
    <subcellularLocation>
        <location evidence="5">Membrane</location>
        <topology evidence="5">Single-pass membrane protein</topology>
    </subcellularLocation>
</comment>
<dbReference type="PANTHER" id="PTHR48043:SF145">
    <property type="entry name" value="FI06409P-RELATED"/>
    <property type="match status" value="1"/>
</dbReference>
<evidence type="ECO:0000313" key="6">
    <source>
        <dbReference type="EMBL" id="KAK3889734.1"/>
    </source>
</evidence>
<dbReference type="EC" id="2.4.1.17" evidence="5"/>
<dbReference type="Pfam" id="PF00201">
    <property type="entry name" value="UDPGT"/>
    <property type="match status" value="1"/>
</dbReference>
<keyword evidence="3 4" id="KW-0808">Transferase</keyword>
<dbReference type="AlphaFoldDB" id="A0AAE1KYI0"/>
<reference evidence="6" key="1">
    <citation type="submission" date="2023-10" db="EMBL/GenBank/DDBJ databases">
        <title>Genome assemblies of two species of porcelain crab, Petrolisthes cinctipes and Petrolisthes manimaculis (Anomura: Porcellanidae).</title>
        <authorList>
            <person name="Angst P."/>
        </authorList>
    </citation>
    <scope>NUCLEOTIDE SEQUENCE</scope>
    <source>
        <strain evidence="6">PB745_01</strain>
        <tissue evidence="6">Gill</tissue>
    </source>
</reference>
<evidence type="ECO:0000256" key="3">
    <source>
        <dbReference type="ARBA" id="ARBA00022679"/>
    </source>
</evidence>
<comment type="similarity">
    <text evidence="1 4">Belongs to the UDP-glycosyltransferase family.</text>
</comment>
<sequence>MYAGSHILTLRALSKAMVARGHKVTVVRWKDTHHYPTNLNPNITELVLALNNSLGAVPHMTVEERASFIMPLELMWGRGTDWKALPVDAFLTISTVCDALLSDRRLLQHLRREQFHVAVVDLIYNECSLALAHDLGIPSVGYWAFTFAGGEPQYTTAFSPPSSVPLIMTHYTDVMTFTQRVINHLHAVASHVVMQDILDWLTGSGKAGTIIFSMGFIFQPEVVPRQVISNLLQAFCRLPQRILMKYSTSHNDPPPPHNVKMVNWLPQQDVLSHPQTILFFTHCGMHGVMESLYHGVPMVGMPVFADQRDVLVRLEQRGIARGVDKMDTSEHIYTAIIDVLSNIRLQHEVLPIQVDLEVLHGLHDCQSFFLNGRELLLSWDQLTAGKGHWSLYSIYVLQQDSSKSRI</sequence>
<dbReference type="InterPro" id="IPR002213">
    <property type="entry name" value="UDP_glucos_trans"/>
</dbReference>
<dbReference type="Proteomes" id="UP001286313">
    <property type="component" value="Unassembled WGS sequence"/>
</dbReference>
<comment type="catalytic activity">
    <reaction evidence="5">
        <text>glucuronate acceptor + UDP-alpha-D-glucuronate = acceptor beta-D-glucuronoside + UDP + H(+)</text>
        <dbReference type="Rhea" id="RHEA:21032"/>
        <dbReference type="ChEBI" id="CHEBI:15378"/>
        <dbReference type="ChEBI" id="CHEBI:58052"/>
        <dbReference type="ChEBI" id="CHEBI:58223"/>
        <dbReference type="ChEBI" id="CHEBI:132367"/>
        <dbReference type="ChEBI" id="CHEBI:132368"/>
        <dbReference type="EC" id="2.4.1.17"/>
    </reaction>
</comment>
<evidence type="ECO:0000256" key="1">
    <source>
        <dbReference type="ARBA" id="ARBA00009995"/>
    </source>
</evidence>
<dbReference type="InterPro" id="IPR050271">
    <property type="entry name" value="UDP-glycosyltransferase"/>
</dbReference>
<name>A0AAE1KYI0_PETCI</name>
<dbReference type="Gene3D" id="3.40.50.2000">
    <property type="entry name" value="Glycogen Phosphorylase B"/>
    <property type="match status" value="2"/>
</dbReference>
<gene>
    <name evidence="6" type="ORF">Pcinc_006299</name>
</gene>
<dbReference type="PANTHER" id="PTHR48043">
    <property type="entry name" value="EG:EG0003.4 PROTEIN-RELATED"/>
    <property type="match status" value="1"/>
</dbReference>